<proteinExistence type="predicted"/>
<dbReference type="EMBL" id="JAVFWL010000003">
    <property type="protein sequence ID" value="KAK6740266.1"/>
    <property type="molecule type" value="Genomic_DNA"/>
</dbReference>
<sequence length="260" mass="30700">MHGMGVVQWARVRCTKDNQRNPQKERRDEMGFDMIEHVRRQTEPFTVFEGMSGEIVVSKSCHDDFSSPTPWRNFEIIVEDRSFYVNPGWLAELSPFFAEYCFGEDAHRSLIIDDIKPSDMLEFFRCIFFCPMRKPLNVSNVSLILRVASRFEMKPVVARCEQFVSRTANTLDRERLFQVTCAVSHCDPNSSTMSVLVDKLASIKEEDLSQMQFSQMPGDVVAEVYTQKFRERERKRQQWCCLMSWLEALRRRKRRRARRN</sequence>
<reference evidence="2 3" key="1">
    <citation type="submission" date="2023-08" db="EMBL/GenBank/DDBJ databases">
        <title>A Necator americanus chromosomal reference genome.</title>
        <authorList>
            <person name="Ilik V."/>
            <person name="Petrzelkova K.J."/>
            <person name="Pardy F."/>
            <person name="Fuh T."/>
            <person name="Niatou-Singa F.S."/>
            <person name="Gouil Q."/>
            <person name="Baker L."/>
            <person name="Ritchie M.E."/>
            <person name="Jex A.R."/>
            <person name="Gazzola D."/>
            <person name="Li H."/>
            <person name="Toshio Fujiwara R."/>
            <person name="Zhan B."/>
            <person name="Aroian R.V."/>
            <person name="Pafco B."/>
            <person name="Schwarz E.M."/>
        </authorList>
    </citation>
    <scope>NUCLEOTIDE SEQUENCE [LARGE SCALE GENOMIC DNA]</scope>
    <source>
        <strain evidence="2 3">Aroian</strain>
        <tissue evidence="2">Whole animal</tissue>
    </source>
</reference>
<dbReference type="SMART" id="SM00225">
    <property type="entry name" value="BTB"/>
    <property type="match status" value="1"/>
</dbReference>
<dbReference type="SUPFAM" id="SSF54695">
    <property type="entry name" value="POZ domain"/>
    <property type="match status" value="1"/>
</dbReference>
<organism evidence="2 3">
    <name type="scientific">Necator americanus</name>
    <name type="common">Human hookworm</name>
    <dbReference type="NCBI Taxonomy" id="51031"/>
    <lineage>
        <taxon>Eukaryota</taxon>
        <taxon>Metazoa</taxon>
        <taxon>Ecdysozoa</taxon>
        <taxon>Nematoda</taxon>
        <taxon>Chromadorea</taxon>
        <taxon>Rhabditida</taxon>
        <taxon>Rhabditina</taxon>
        <taxon>Rhabditomorpha</taxon>
        <taxon>Strongyloidea</taxon>
        <taxon>Ancylostomatidae</taxon>
        <taxon>Bunostominae</taxon>
        <taxon>Necator</taxon>
    </lineage>
</organism>
<dbReference type="InterPro" id="IPR011333">
    <property type="entry name" value="SKP1/BTB/POZ_sf"/>
</dbReference>
<dbReference type="Gene3D" id="3.30.710.10">
    <property type="entry name" value="Potassium Channel Kv1.1, Chain A"/>
    <property type="match status" value="1"/>
</dbReference>
<gene>
    <name evidence="2" type="primary">Necator_chrIII.g9387</name>
    <name evidence="2" type="ORF">RB195_008622</name>
</gene>
<name>A0ABR1CQR5_NECAM</name>
<dbReference type="PANTHER" id="PTHR47022">
    <property type="entry name" value="BTB AND MATH DOMAIN-CONTAINING PROTEIN 36-RELATED"/>
    <property type="match status" value="1"/>
</dbReference>
<evidence type="ECO:0000313" key="2">
    <source>
        <dbReference type="EMBL" id="KAK6740266.1"/>
    </source>
</evidence>
<evidence type="ECO:0000259" key="1">
    <source>
        <dbReference type="SMART" id="SM00225"/>
    </source>
</evidence>
<evidence type="ECO:0000313" key="3">
    <source>
        <dbReference type="Proteomes" id="UP001303046"/>
    </source>
</evidence>
<dbReference type="PANTHER" id="PTHR47022:SF2">
    <property type="entry name" value="BTB DOMAIN-CONTAINING PROTEIN"/>
    <property type="match status" value="1"/>
</dbReference>
<dbReference type="Pfam" id="PF00651">
    <property type="entry name" value="BTB"/>
    <property type="match status" value="1"/>
</dbReference>
<dbReference type="Proteomes" id="UP001303046">
    <property type="component" value="Unassembled WGS sequence"/>
</dbReference>
<dbReference type="InterPro" id="IPR000210">
    <property type="entry name" value="BTB/POZ_dom"/>
</dbReference>
<keyword evidence="3" id="KW-1185">Reference proteome</keyword>
<protein>
    <recommendedName>
        <fullName evidence="1">BTB domain-containing protein</fullName>
    </recommendedName>
</protein>
<feature type="domain" description="BTB" evidence="1">
    <location>
        <begin position="72"/>
        <end position="168"/>
    </location>
</feature>
<comment type="caution">
    <text evidence="2">The sequence shown here is derived from an EMBL/GenBank/DDBJ whole genome shotgun (WGS) entry which is preliminary data.</text>
</comment>
<accession>A0ABR1CQR5</accession>